<dbReference type="PANTHER" id="PTHR33726:SF19">
    <property type="entry name" value="OS03G0313800 PROTEIN"/>
    <property type="match status" value="1"/>
</dbReference>
<keyword evidence="1" id="KW-1133">Transmembrane helix</keyword>
<sequence length="141" mass="16187">MGPQHSHKRAQVHASELNQHVPYHFFLNQLQVTAGSINKTIRLESHSFSYKLLELSVQYIGKGKKKLIREKMVGRWAMSAFRWVASDLVSFRSSISFEWPHMSSFSFSFVDDVVWSLITAFESVALVSMLGFFFLFCGCTI</sequence>
<keyword evidence="1" id="KW-0812">Transmembrane</keyword>
<gene>
    <name evidence="3" type="primary">LOC111277967</name>
</gene>
<dbReference type="AlphaFoldDB" id="A0A6P5WWZ3"/>
<dbReference type="KEGG" id="dzi:111277967"/>
<dbReference type="PANTHER" id="PTHR33726">
    <property type="entry name" value="TRANSMEMBRANE PROTEIN"/>
    <property type="match status" value="1"/>
</dbReference>
<name>A0A6P5WWZ3_DURZI</name>
<evidence type="ECO:0000256" key="1">
    <source>
        <dbReference type="SAM" id="Phobius"/>
    </source>
</evidence>
<organism evidence="2 3">
    <name type="scientific">Durio zibethinus</name>
    <name type="common">Durian</name>
    <dbReference type="NCBI Taxonomy" id="66656"/>
    <lineage>
        <taxon>Eukaryota</taxon>
        <taxon>Viridiplantae</taxon>
        <taxon>Streptophyta</taxon>
        <taxon>Embryophyta</taxon>
        <taxon>Tracheophyta</taxon>
        <taxon>Spermatophyta</taxon>
        <taxon>Magnoliopsida</taxon>
        <taxon>eudicotyledons</taxon>
        <taxon>Gunneridae</taxon>
        <taxon>Pentapetalae</taxon>
        <taxon>rosids</taxon>
        <taxon>malvids</taxon>
        <taxon>Malvales</taxon>
        <taxon>Malvaceae</taxon>
        <taxon>Helicteroideae</taxon>
        <taxon>Durio</taxon>
    </lineage>
</organism>
<dbReference type="OrthoDB" id="911529at2759"/>
<keyword evidence="2" id="KW-1185">Reference proteome</keyword>
<dbReference type="GeneID" id="111277967"/>
<protein>
    <submittedName>
        <fullName evidence="3">Uncharacterized protein LOC111277967</fullName>
    </submittedName>
</protein>
<dbReference type="Proteomes" id="UP000515121">
    <property type="component" value="Unplaced"/>
</dbReference>
<accession>A0A6P5WWZ3</accession>
<evidence type="ECO:0000313" key="2">
    <source>
        <dbReference type="Proteomes" id="UP000515121"/>
    </source>
</evidence>
<dbReference type="RefSeq" id="XP_022720147.1">
    <property type="nucleotide sequence ID" value="XM_022864412.1"/>
</dbReference>
<keyword evidence="1" id="KW-0472">Membrane</keyword>
<reference evidence="3" key="1">
    <citation type="submission" date="2025-08" db="UniProtKB">
        <authorList>
            <consortium name="RefSeq"/>
        </authorList>
    </citation>
    <scope>IDENTIFICATION</scope>
    <source>
        <tissue evidence="3">Fruit stalk</tissue>
    </source>
</reference>
<proteinExistence type="predicted"/>
<feature type="transmembrane region" description="Helical" evidence="1">
    <location>
        <begin position="113"/>
        <end position="137"/>
    </location>
</feature>
<evidence type="ECO:0000313" key="3">
    <source>
        <dbReference type="RefSeq" id="XP_022720147.1"/>
    </source>
</evidence>